<gene>
    <name evidence="1" type="ORF">AX774_g2646</name>
</gene>
<dbReference type="OrthoDB" id="5568849at2759"/>
<evidence type="ECO:0000313" key="2">
    <source>
        <dbReference type="Proteomes" id="UP000188320"/>
    </source>
</evidence>
<protein>
    <submittedName>
        <fullName evidence="1">Uncharacterized protein</fullName>
    </submittedName>
</protein>
<proteinExistence type="predicted"/>
<dbReference type="AlphaFoldDB" id="A0A1R1PS71"/>
<comment type="caution">
    <text evidence="1">The sequence shown here is derived from an EMBL/GenBank/DDBJ whole genome shotgun (WGS) entry which is preliminary data.</text>
</comment>
<reference evidence="2" key="1">
    <citation type="submission" date="2017-01" db="EMBL/GenBank/DDBJ databases">
        <authorList>
            <person name="Wang Y."/>
            <person name="White M."/>
            <person name="Kvist S."/>
            <person name="Moncalvo J.-M."/>
        </authorList>
    </citation>
    <scope>NUCLEOTIDE SEQUENCE [LARGE SCALE GENOMIC DNA]</scope>
    <source>
        <strain evidence="2">COL-18-3</strain>
    </source>
</reference>
<evidence type="ECO:0000313" key="1">
    <source>
        <dbReference type="EMBL" id="OMH83836.1"/>
    </source>
</evidence>
<sequence length="152" mass="17090">MGNPRAVLIKKLLSERGPQTITSLHEGLLQAYPAEFAGVTKTNIKKVYLKNLKALGQIRATPSSHKAISEKLLQSPDGFTLKDSSSWLWSIQPELEEKYRSMSDEEAKTQITNIIKTINAERGKGKDFWDGRINTPSDWKAVLKEQGKKTSY</sequence>
<name>A0A1R1PS71_ZANCU</name>
<accession>A0A1R1PS71</accession>
<dbReference type="Proteomes" id="UP000188320">
    <property type="component" value="Unassembled WGS sequence"/>
</dbReference>
<dbReference type="EMBL" id="LSSK01000299">
    <property type="protein sequence ID" value="OMH83836.1"/>
    <property type="molecule type" value="Genomic_DNA"/>
</dbReference>
<organism evidence="1 2">
    <name type="scientific">Zancudomyces culisetae</name>
    <name type="common">Gut fungus</name>
    <name type="synonym">Smittium culisetae</name>
    <dbReference type="NCBI Taxonomy" id="1213189"/>
    <lineage>
        <taxon>Eukaryota</taxon>
        <taxon>Fungi</taxon>
        <taxon>Fungi incertae sedis</taxon>
        <taxon>Zoopagomycota</taxon>
        <taxon>Kickxellomycotina</taxon>
        <taxon>Harpellomycetes</taxon>
        <taxon>Harpellales</taxon>
        <taxon>Legeriomycetaceae</taxon>
        <taxon>Zancudomyces</taxon>
    </lineage>
</organism>
<keyword evidence="2" id="KW-1185">Reference proteome</keyword>